<proteinExistence type="predicted"/>
<dbReference type="Proteomes" id="UP000823775">
    <property type="component" value="Unassembled WGS sequence"/>
</dbReference>
<comment type="caution">
    <text evidence="1">The sequence shown here is derived from an EMBL/GenBank/DDBJ whole genome shotgun (WGS) entry which is preliminary data.</text>
</comment>
<dbReference type="EMBL" id="JACEIK010000300">
    <property type="protein sequence ID" value="MCD7454385.1"/>
    <property type="molecule type" value="Genomic_DNA"/>
</dbReference>
<name>A0ABS8S7F3_DATST</name>
<evidence type="ECO:0000313" key="1">
    <source>
        <dbReference type="EMBL" id="MCD7454385.1"/>
    </source>
</evidence>
<evidence type="ECO:0000313" key="2">
    <source>
        <dbReference type="Proteomes" id="UP000823775"/>
    </source>
</evidence>
<accession>A0ABS8S7F3</accession>
<reference evidence="1 2" key="1">
    <citation type="journal article" date="2021" name="BMC Genomics">
        <title>Datura genome reveals duplications of psychoactive alkaloid biosynthetic genes and high mutation rate following tissue culture.</title>
        <authorList>
            <person name="Rajewski A."/>
            <person name="Carter-House D."/>
            <person name="Stajich J."/>
            <person name="Litt A."/>
        </authorList>
    </citation>
    <scope>NUCLEOTIDE SEQUENCE [LARGE SCALE GENOMIC DNA]</scope>
    <source>
        <strain evidence="1">AR-01</strain>
    </source>
</reference>
<gene>
    <name evidence="1" type="ORF">HAX54_024751</name>
</gene>
<sequence>MKKRERGGDDKGSRGERKCNNTLDREPIFFKRLKRFQVCLCLGTPQTITKTRASQINGRFNGPSSGRSNRPINYGKDSQDFLLFQREFHGSVYEDSILYLRSNTVLRTISNLDVAKCTQAHVVVKLENPPRTGPGTPDHPSRQTVACISFEVQLLACFTSHFVKVLVKFCTLGT</sequence>
<protein>
    <submittedName>
        <fullName evidence="1">Uncharacterized protein</fullName>
    </submittedName>
</protein>
<keyword evidence="2" id="KW-1185">Reference proteome</keyword>
<organism evidence="1 2">
    <name type="scientific">Datura stramonium</name>
    <name type="common">Jimsonweed</name>
    <name type="synonym">Common thornapple</name>
    <dbReference type="NCBI Taxonomy" id="4076"/>
    <lineage>
        <taxon>Eukaryota</taxon>
        <taxon>Viridiplantae</taxon>
        <taxon>Streptophyta</taxon>
        <taxon>Embryophyta</taxon>
        <taxon>Tracheophyta</taxon>
        <taxon>Spermatophyta</taxon>
        <taxon>Magnoliopsida</taxon>
        <taxon>eudicotyledons</taxon>
        <taxon>Gunneridae</taxon>
        <taxon>Pentapetalae</taxon>
        <taxon>asterids</taxon>
        <taxon>lamiids</taxon>
        <taxon>Solanales</taxon>
        <taxon>Solanaceae</taxon>
        <taxon>Solanoideae</taxon>
        <taxon>Datureae</taxon>
        <taxon>Datura</taxon>
    </lineage>
</organism>